<evidence type="ECO:0000256" key="1">
    <source>
        <dbReference type="ARBA" id="ARBA00006987"/>
    </source>
</evidence>
<feature type="transmembrane region" description="Helical" evidence="3">
    <location>
        <begin position="44"/>
        <end position="62"/>
    </location>
</feature>
<feature type="compositionally biased region" description="Basic residues" evidence="2">
    <location>
        <begin position="1"/>
        <end position="10"/>
    </location>
</feature>
<reference evidence="4 5" key="1">
    <citation type="submission" date="2020-06" db="EMBL/GenBank/DDBJ databases">
        <title>Schlegella sp. ID0723 isolated from air conditioner.</title>
        <authorList>
            <person name="Kim D.Y."/>
            <person name="Kim D.-U."/>
        </authorList>
    </citation>
    <scope>NUCLEOTIDE SEQUENCE [LARGE SCALE GENOMIC DNA]</scope>
    <source>
        <strain evidence="4 5">ID0723</strain>
    </source>
</reference>
<name>A0A7Y6TYB6_9BURK</name>
<dbReference type="CDD" id="cd07012">
    <property type="entry name" value="PBP2_Bug_TTT"/>
    <property type="match status" value="1"/>
</dbReference>
<keyword evidence="3" id="KW-0472">Membrane</keyword>
<comment type="caution">
    <text evidence="4">The sequence shown here is derived from an EMBL/GenBank/DDBJ whole genome shotgun (WGS) entry which is preliminary data.</text>
</comment>
<dbReference type="Gene3D" id="3.40.190.10">
    <property type="entry name" value="Periplasmic binding protein-like II"/>
    <property type="match status" value="1"/>
</dbReference>
<feature type="region of interest" description="Disordered" evidence="2">
    <location>
        <begin position="1"/>
        <end position="23"/>
    </location>
</feature>
<protein>
    <submittedName>
        <fullName evidence="4">Tripartite tricarboxylate transporter substrate binding protein</fullName>
    </submittedName>
</protein>
<keyword evidence="5" id="KW-1185">Reference proteome</keyword>
<evidence type="ECO:0000313" key="4">
    <source>
        <dbReference type="EMBL" id="NUZ07940.1"/>
    </source>
</evidence>
<evidence type="ECO:0000256" key="3">
    <source>
        <dbReference type="SAM" id="Phobius"/>
    </source>
</evidence>
<evidence type="ECO:0000313" key="5">
    <source>
        <dbReference type="Proteomes" id="UP000529637"/>
    </source>
</evidence>
<organism evidence="4 5">
    <name type="scientific">Piscinibacter koreensis</name>
    <dbReference type="NCBI Taxonomy" id="2742824"/>
    <lineage>
        <taxon>Bacteria</taxon>
        <taxon>Pseudomonadati</taxon>
        <taxon>Pseudomonadota</taxon>
        <taxon>Betaproteobacteria</taxon>
        <taxon>Burkholderiales</taxon>
        <taxon>Sphaerotilaceae</taxon>
        <taxon>Piscinibacter</taxon>
    </lineage>
</organism>
<dbReference type="SUPFAM" id="SSF53850">
    <property type="entry name" value="Periplasmic binding protein-like II"/>
    <property type="match status" value="1"/>
</dbReference>
<keyword evidence="3" id="KW-1133">Transmembrane helix</keyword>
<keyword evidence="3" id="KW-0812">Transmembrane</keyword>
<dbReference type="EMBL" id="JABWMJ010000010">
    <property type="protein sequence ID" value="NUZ07940.1"/>
    <property type="molecule type" value="Genomic_DNA"/>
</dbReference>
<accession>A0A7Y6TYB6</accession>
<evidence type="ECO:0000256" key="2">
    <source>
        <dbReference type="SAM" id="MobiDB-lite"/>
    </source>
</evidence>
<comment type="similarity">
    <text evidence="1">Belongs to the UPF0065 (bug) family.</text>
</comment>
<dbReference type="InterPro" id="IPR005064">
    <property type="entry name" value="BUG"/>
</dbReference>
<sequence>MSKPTRHRASLHPTSGADADLGNAADAVSTAPARATRRVHRRDVLVGAALTALVASPLRAFGQPTPTALRLVVPFSAGGTADVLPRIVAEKLNAHYPGGIIIDNRVGAGGNIGADAVFRAPPDGSMLLASPPGPLVINQYLYPKLSFDPNQWVPVTVLATVPNVLAVSAKLPVKNVKEFVAYLKASPDKVAFASQGNGSTSHLTANLFMALTQTSMTHVPYKGTAPALNDLLGGQIDVFFDNLSSSAPHHISGRIRILAVADEQRSAALPNVPTFAEAGLPAMQAVTFFAVVAPPGTPGALAATLQRQIAEVLQDADVKKRFGEQGAQPRGWTPEQTAQFFKGERDKWSKVIRSANVRLE</sequence>
<dbReference type="Gene3D" id="3.40.190.150">
    <property type="entry name" value="Bordetella uptake gene, domain 1"/>
    <property type="match status" value="1"/>
</dbReference>
<dbReference type="PIRSF" id="PIRSF017082">
    <property type="entry name" value="YflP"/>
    <property type="match status" value="1"/>
</dbReference>
<gene>
    <name evidence="4" type="ORF">HQN59_19425</name>
</gene>
<dbReference type="PANTHER" id="PTHR42928">
    <property type="entry name" value="TRICARBOXYLATE-BINDING PROTEIN"/>
    <property type="match status" value="1"/>
</dbReference>
<dbReference type="PANTHER" id="PTHR42928:SF5">
    <property type="entry name" value="BLR1237 PROTEIN"/>
    <property type="match status" value="1"/>
</dbReference>
<dbReference type="InterPro" id="IPR042100">
    <property type="entry name" value="Bug_dom1"/>
</dbReference>
<dbReference type="Proteomes" id="UP000529637">
    <property type="component" value="Unassembled WGS sequence"/>
</dbReference>
<dbReference type="RefSeq" id="WP_176070783.1">
    <property type="nucleotide sequence ID" value="NZ_JABWMJ010000010.1"/>
</dbReference>
<dbReference type="AlphaFoldDB" id="A0A7Y6TYB6"/>
<proteinExistence type="inferred from homology"/>
<dbReference type="Pfam" id="PF03401">
    <property type="entry name" value="TctC"/>
    <property type="match status" value="1"/>
</dbReference>